<keyword evidence="1" id="KW-0472">Membrane</keyword>
<accession>A0A110BIN3</accession>
<feature type="transmembrane region" description="Helical" evidence="1">
    <location>
        <begin position="101"/>
        <end position="123"/>
    </location>
</feature>
<dbReference type="AlphaFoldDB" id="A0A110BIN3"/>
<evidence type="ECO:0000313" key="2">
    <source>
        <dbReference type="EMBL" id="CVK34654.1"/>
    </source>
</evidence>
<dbReference type="Pfam" id="PF03729">
    <property type="entry name" value="DUF308"/>
    <property type="match status" value="2"/>
</dbReference>
<dbReference type="EMBL" id="LT158599">
    <property type="protein sequence ID" value="CVK34654.1"/>
    <property type="molecule type" value="Genomic_DNA"/>
</dbReference>
<gene>
    <name evidence="2" type="ORF">MMAB1_3441</name>
</gene>
<dbReference type="GeneID" id="27138821"/>
<feature type="transmembrane region" description="Helical" evidence="1">
    <location>
        <begin position="75"/>
        <end position="95"/>
    </location>
</feature>
<dbReference type="Proteomes" id="UP000069850">
    <property type="component" value="Chromosome 1"/>
</dbReference>
<organism evidence="2 3">
    <name type="scientific">Methanoculleus bourgensis</name>
    <dbReference type="NCBI Taxonomy" id="83986"/>
    <lineage>
        <taxon>Archaea</taxon>
        <taxon>Methanobacteriati</taxon>
        <taxon>Methanobacteriota</taxon>
        <taxon>Stenosarchaea group</taxon>
        <taxon>Methanomicrobia</taxon>
        <taxon>Methanomicrobiales</taxon>
        <taxon>Methanomicrobiaceae</taxon>
        <taxon>Methanoculleus</taxon>
    </lineage>
</organism>
<keyword evidence="1" id="KW-0812">Transmembrane</keyword>
<feature type="transmembrane region" description="Helical" evidence="1">
    <location>
        <begin position="130"/>
        <end position="150"/>
    </location>
</feature>
<protein>
    <recommendedName>
        <fullName evidence="4">HdeD family acid-resistance protein</fullName>
    </recommendedName>
</protein>
<feature type="transmembrane region" description="Helical" evidence="1">
    <location>
        <begin position="47"/>
        <end position="68"/>
    </location>
</feature>
<dbReference type="PANTHER" id="PTHR34989">
    <property type="entry name" value="PROTEIN HDED"/>
    <property type="match status" value="1"/>
</dbReference>
<feature type="transmembrane region" description="Helical" evidence="1">
    <location>
        <begin position="156"/>
        <end position="179"/>
    </location>
</feature>
<name>A0A110BIN3_9EURY</name>
<dbReference type="KEGG" id="mema:MMAB1_3441"/>
<evidence type="ECO:0000256" key="1">
    <source>
        <dbReference type="SAM" id="Phobius"/>
    </source>
</evidence>
<proteinExistence type="predicted"/>
<evidence type="ECO:0000313" key="3">
    <source>
        <dbReference type="Proteomes" id="UP000069850"/>
    </source>
</evidence>
<evidence type="ECO:0008006" key="4">
    <source>
        <dbReference type="Google" id="ProtNLM"/>
    </source>
</evidence>
<dbReference type="InterPro" id="IPR052712">
    <property type="entry name" value="Acid_resist_chaperone_HdeD"/>
</dbReference>
<keyword evidence="1" id="KW-1133">Transmembrane helix</keyword>
<dbReference type="InterPro" id="IPR005325">
    <property type="entry name" value="DUF308_memb"/>
</dbReference>
<dbReference type="PANTHER" id="PTHR34989:SF1">
    <property type="entry name" value="PROTEIN HDED"/>
    <property type="match status" value="1"/>
</dbReference>
<dbReference type="OrthoDB" id="107781at2157"/>
<dbReference type="RefSeq" id="WP_062266192.1">
    <property type="nucleotide sequence ID" value="NZ_LT158599.1"/>
</dbReference>
<reference evidence="2 3" key="1">
    <citation type="submission" date="2016-01" db="EMBL/GenBank/DDBJ databases">
        <authorList>
            <person name="Manzoor S."/>
        </authorList>
    </citation>
    <scope>NUCLEOTIDE SEQUENCE [LARGE SCALE GENOMIC DNA]</scope>
    <source>
        <strain evidence="2">Methanoculleus sp MAB1</strain>
    </source>
</reference>
<feature type="transmembrane region" description="Helical" evidence="1">
    <location>
        <begin position="22"/>
        <end position="41"/>
    </location>
</feature>
<dbReference type="GO" id="GO:0005886">
    <property type="term" value="C:plasma membrane"/>
    <property type="evidence" value="ECO:0007669"/>
    <property type="project" value="TreeGrafter"/>
</dbReference>
<sequence>MVNATFGVGTPGLTRPAPLPRWLVLLQGIVALVFGILLLVYPVGTLAVLVVFLGIYWLINGIFVLASLYSDRTDLWWKMLVSVLGILAGILVLAYPLYSTILLPTLLAIIIGVEGLIIGAVQLARGLGGAGWGAGILGIVSIIFGLILIANPFVAALALVVILAILAIIGGCAAIIIALRMHT</sequence>